<reference evidence="8" key="3">
    <citation type="submission" date="2015-02" db="UniProtKB">
        <authorList>
            <consortium name="EnsemblProtists"/>
        </authorList>
    </citation>
    <scope>IDENTIFICATION</scope>
    <source>
        <strain evidence="8">DAOM BR144</strain>
    </source>
</reference>
<dbReference type="GO" id="GO:0003700">
    <property type="term" value="F:DNA-binding transcription factor activity"/>
    <property type="evidence" value="ECO:0007669"/>
    <property type="project" value="InterPro"/>
</dbReference>
<dbReference type="AlphaFoldDB" id="K3WXN8"/>
<dbReference type="PANTHER" id="PTHR46373">
    <property type="entry name" value="PROTEIN RKD4"/>
    <property type="match status" value="1"/>
</dbReference>
<dbReference type="PANTHER" id="PTHR46373:SF2">
    <property type="entry name" value="RWP-RK DOMAIN-CONTAINING PROTEIN"/>
    <property type="match status" value="1"/>
</dbReference>
<keyword evidence="4" id="KW-0238">DNA-binding</keyword>
<reference evidence="9" key="1">
    <citation type="journal article" date="2010" name="Genome Biol.">
        <title>Genome sequence of the necrotrophic plant pathogen Pythium ultimum reveals original pathogenicity mechanisms and effector repertoire.</title>
        <authorList>
            <person name="Levesque C.A."/>
            <person name="Brouwer H."/>
            <person name="Cano L."/>
            <person name="Hamilton J.P."/>
            <person name="Holt C."/>
            <person name="Huitema E."/>
            <person name="Raffaele S."/>
            <person name="Robideau G.P."/>
            <person name="Thines M."/>
            <person name="Win J."/>
            <person name="Zerillo M.M."/>
            <person name="Beakes G.W."/>
            <person name="Boore J.L."/>
            <person name="Busam D."/>
            <person name="Dumas B."/>
            <person name="Ferriera S."/>
            <person name="Fuerstenberg S.I."/>
            <person name="Gachon C.M."/>
            <person name="Gaulin E."/>
            <person name="Govers F."/>
            <person name="Grenville-Briggs L."/>
            <person name="Horner N."/>
            <person name="Hostetler J."/>
            <person name="Jiang R.H."/>
            <person name="Johnson J."/>
            <person name="Krajaejun T."/>
            <person name="Lin H."/>
            <person name="Meijer H.J."/>
            <person name="Moore B."/>
            <person name="Morris P."/>
            <person name="Phuntmart V."/>
            <person name="Puiu D."/>
            <person name="Shetty J."/>
            <person name="Stajich J.E."/>
            <person name="Tripathy S."/>
            <person name="Wawra S."/>
            <person name="van West P."/>
            <person name="Whitty B.R."/>
            <person name="Coutinho P.M."/>
            <person name="Henrissat B."/>
            <person name="Martin F."/>
            <person name="Thomas P.D."/>
            <person name="Tyler B.M."/>
            <person name="De Vries R.P."/>
            <person name="Kamoun S."/>
            <person name="Yandell M."/>
            <person name="Tisserat N."/>
            <person name="Buell C.R."/>
        </authorList>
    </citation>
    <scope>NUCLEOTIDE SEQUENCE</scope>
    <source>
        <strain evidence="9">DAOM:BR144</strain>
    </source>
</reference>
<dbReference type="InterPro" id="IPR003035">
    <property type="entry name" value="RWP-RK_dom"/>
</dbReference>
<keyword evidence="9" id="KW-1185">Reference proteome</keyword>
<dbReference type="EnsemblProtists" id="PYU1_T009736">
    <property type="protein sequence ID" value="PYU1_T009736"/>
    <property type="gene ID" value="PYU1_G009718"/>
</dbReference>
<evidence type="ECO:0000256" key="3">
    <source>
        <dbReference type="ARBA" id="ARBA00023054"/>
    </source>
</evidence>
<evidence type="ECO:0000256" key="4">
    <source>
        <dbReference type="ARBA" id="ARBA00023125"/>
    </source>
</evidence>
<dbReference type="eggNOG" id="ENOG502SQR6">
    <property type="taxonomic scope" value="Eukaryota"/>
</dbReference>
<dbReference type="HOGENOM" id="CLU_064847_1_0_1"/>
<dbReference type="PROSITE" id="PS51519">
    <property type="entry name" value="RWP_RK"/>
    <property type="match status" value="1"/>
</dbReference>
<dbReference type="EMBL" id="GL376615">
    <property type="status" value="NOT_ANNOTATED_CDS"/>
    <property type="molecule type" value="Genomic_DNA"/>
</dbReference>
<keyword evidence="5" id="KW-0804">Transcription</keyword>
<evidence type="ECO:0000313" key="8">
    <source>
        <dbReference type="EnsemblProtists" id="PYU1_T009736"/>
    </source>
</evidence>
<feature type="domain" description="RWP-RK" evidence="7">
    <location>
        <begin position="86"/>
        <end position="166"/>
    </location>
</feature>
<keyword evidence="3" id="KW-0175">Coiled coil</keyword>
<evidence type="ECO:0000256" key="6">
    <source>
        <dbReference type="ARBA" id="ARBA00023242"/>
    </source>
</evidence>
<comment type="function">
    <text evidence="1">Putative transcription factor.</text>
</comment>
<sequence length="191" mass="21223">MFHRPITQNVYNLPPLVIPSEPSTSRMSISEVIGMLGVSTPIPAPAPLPPLMLMMPSSSPMGSMTKAGGINKEYRFPKRSVLDTPDETKSDRKTRLQFDFTKQELAKYYHMSQREAAKHLGVAVITVKRNCKRQGIKWPYRAAKLKAIQDAKLKAARRPAQQRSTLESNAMALLSEASLAYSRLPVGSAKQ</sequence>
<organism evidence="8 9">
    <name type="scientific">Globisporangium ultimum (strain ATCC 200006 / CBS 805.95 / DAOM BR144)</name>
    <name type="common">Pythium ultimum</name>
    <dbReference type="NCBI Taxonomy" id="431595"/>
    <lineage>
        <taxon>Eukaryota</taxon>
        <taxon>Sar</taxon>
        <taxon>Stramenopiles</taxon>
        <taxon>Oomycota</taxon>
        <taxon>Peronosporomycetes</taxon>
        <taxon>Pythiales</taxon>
        <taxon>Pythiaceae</taxon>
        <taxon>Globisporangium</taxon>
    </lineage>
</organism>
<evidence type="ECO:0000256" key="5">
    <source>
        <dbReference type="ARBA" id="ARBA00023163"/>
    </source>
</evidence>
<evidence type="ECO:0000256" key="1">
    <source>
        <dbReference type="ARBA" id="ARBA00004049"/>
    </source>
</evidence>
<protein>
    <recommendedName>
        <fullName evidence="7">RWP-RK domain-containing protein</fullName>
    </recommendedName>
</protein>
<reference evidence="9" key="2">
    <citation type="submission" date="2010-04" db="EMBL/GenBank/DDBJ databases">
        <authorList>
            <person name="Buell R."/>
            <person name="Hamilton J."/>
            <person name="Hostetler J."/>
        </authorList>
    </citation>
    <scope>NUCLEOTIDE SEQUENCE [LARGE SCALE GENOMIC DNA]</scope>
    <source>
        <strain evidence="9">DAOM:BR144</strain>
    </source>
</reference>
<dbReference type="InParanoid" id="K3WXN8"/>
<name>K3WXN8_GLOUD</name>
<keyword evidence="2" id="KW-0805">Transcription regulation</keyword>
<dbReference type="Proteomes" id="UP000019132">
    <property type="component" value="Unassembled WGS sequence"/>
</dbReference>
<dbReference type="GO" id="GO:0003677">
    <property type="term" value="F:DNA binding"/>
    <property type="evidence" value="ECO:0007669"/>
    <property type="project" value="UniProtKB-KW"/>
</dbReference>
<proteinExistence type="predicted"/>
<evidence type="ECO:0000259" key="7">
    <source>
        <dbReference type="PROSITE" id="PS51519"/>
    </source>
</evidence>
<dbReference type="Pfam" id="PF02042">
    <property type="entry name" value="RWP-RK"/>
    <property type="match status" value="1"/>
</dbReference>
<accession>K3WXN8</accession>
<dbReference type="VEuPathDB" id="FungiDB:PYU1_G009718"/>
<dbReference type="InterPro" id="IPR044607">
    <property type="entry name" value="RKD-like"/>
</dbReference>
<keyword evidence="6" id="KW-0539">Nucleus</keyword>
<evidence type="ECO:0000256" key="2">
    <source>
        <dbReference type="ARBA" id="ARBA00023015"/>
    </source>
</evidence>
<evidence type="ECO:0000313" key="9">
    <source>
        <dbReference type="Proteomes" id="UP000019132"/>
    </source>
</evidence>